<organism evidence="1 2">
    <name type="scientific">Flavobacterium cyanobacteriorum</name>
    <dbReference type="NCBI Taxonomy" id="2022802"/>
    <lineage>
        <taxon>Bacteria</taxon>
        <taxon>Pseudomonadati</taxon>
        <taxon>Bacteroidota</taxon>
        <taxon>Flavobacteriia</taxon>
        <taxon>Flavobacteriales</taxon>
        <taxon>Flavobacteriaceae</taxon>
        <taxon>Flavobacterium</taxon>
    </lineage>
</organism>
<gene>
    <name evidence="1" type="ORF">CHU92_06910</name>
</gene>
<dbReference type="RefSeq" id="WP_094413953.1">
    <property type="nucleotide sequence ID" value="NZ_NOXV01000241.1"/>
</dbReference>
<comment type="caution">
    <text evidence="1">The sequence shown here is derived from an EMBL/GenBank/DDBJ whole genome shotgun (WGS) entry which is preliminary data.</text>
</comment>
<dbReference type="OrthoDB" id="827658at2"/>
<proteinExistence type="predicted"/>
<dbReference type="AlphaFoldDB" id="A0A255Z9A2"/>
<evidence type="ECO:0000313" key="1">
    <source>
        <dbReference type="EMBL" id="OYQ38026.1"/>
    </source>
</evidence>
<dbReference type="Proteomes" id="UP000216605">
    <property type="component" value="Unassembled WGS sequence"/>
</dbReference>
<name>A0A255Z9A2_9FLAO</name>
<dbReference type="EMBL" id="NOXV01000241">
    <property type="protein sequence ID" value="OYQ38026.1"/>
    <property type="molecule type" value="Genomic_DNA"/>
</dbReference>
<evidence type="ECO:0000313" key="2">
    <source>
        <dbReference type="Proteomes" id="UP000216605"/>
    </source>
</evidence>
<reference evidence="1 2" key="1">
    <citation type="submission" date="2017-07" db="EMBL/GenBank/DDBJ databases">
        <title>Flavobacterium cyanobacteriorum sp. nov., isolated from cyanobacterial aggregates in a eutrophic lake.</title>
        <authorList>
            <person name="Cai H."/>
        </authorList>
    </citation>
    <scope>NUCLEOTIDE SEQUENCE [LARGE SCALE GENOMIC DNA]</scope>
    <source>
        <strain evidence="1 2">TH021</strain>
    </source>
</reference>
<evidence type="ECO:0008006" key="3">
    <source>
        <dbReference type="Google" id="ProtNLM"/>
    </source>
</evidence>
<keyword evidence="2" id="KW-1185">Reference proteome</keyword>
<sequence length="87" mass="10282">MQPAQLQKDKLELIEWIIQLDDETVILQLKEMMHAQEVSGFTLTEEQKRMVEESALKYTSGEERGYSWEEVKQNIAERKKLLNEKKA</sequence>
<accession>A0A255Z9A2</accession>
<protein>
    <recommendedName>
        <fullName evidence="3">Addiction module protein</fullName>
    </recommendedName>
</protein>